<gene>
    <name evidence="3" type="ORF">SANBI_002113</name>
</gene>
<accession>A0AAF0Z0X9</accession>
<feature type="compositionally biased region" description="Pro residues" evidence="1">
    <location>
        <begin position="52"/>
        <end position="62"/>
    </location>
</feature>
<dbReference type="RefSeq" id="WP_056133716.1">
    <property type="nucleotide sequence ID" value="NZ_CP138359.1"/>
</dbReference>
<feature type="compositionally biased region" description="Low complexity" evidence="1">
    <location>
        <begin position="35"/>
        <end position="51"/>
    </location>
</feature>
<feature type="chain" id="PRO_5042214301" description="DUF732 domain-containing protein" evidence="2">
    <location>
        <begin position="22"/>
        <end position="173"/>
    </location>
</feature>
<evidence type="ECO:0000313" key="3">
    <source>
        <dbReference type="EMBL" id="WPF80873.1"/>
    </source>
</evidence>
<reference evidence="4" key="1">
    <citation type="submission" date="2023-11" db="EMBL/GenBank/DDBJ databases">
        <authorList>
            <person name="Helweg L.P."/>
            <person name="Kiel A."/>
            <person name="Hitz F."/>
            <person name="Ruckert-Reed C."/>
            <person name="Busche T."/>
            <person name="Kaltschmidt B."/>
            <person name="Kaltschmidt C."/>
        </authorList>
    </citation>
    <scope>NUCLEOTIDE SEQUENCE [LARGE SCALE GENOMIC DNA]</scope>
    <source>
        <strain evidence="4">4.1</strain>
    </source>
</reference>
<name>A0AAF0Z0X9_9MICO</name>
<dbReference type="Proteomes" id="UP001304340">
    <property type="component" value="Chromosome"/>
</dbReference>
<feature type="compositionally biased region" description="Low complexity" evidence="1">
    <location>
        <begin position="63"/>
        <end position="78"/>
    </location>
</feature>
<evidence type="ECO:0000313" key="4">
    <source>
        <dbReference type="Proteomes" id="UP001304340"/>
    </source>
</evidence>
<evidence type="ECO:0000256" key="2">
    <source>
        <dbReference type="SAM" id="SignalP"/>
    </source>
</evidence>
<sequence length="173" mass="17986">MRATGARAGLVALLIAAAATGCSPTAPKDASPVLTAPSQPSSSAPAETSPPESSPPDDPTTPVPSEEPTFTEPSAEPTVTADPDGSTGQDDFLIPDEEVLFTADELYSSEVQTLYADVEAADRPNRIGICRSAAIVVGKLTSAEIEERREAMAPEDVEVLEDFVSLCQRVLAS</sequence>
<organism evidence="3 4">
    <name type="scientific">Sanguibacter biliveldensis</name>
    <dbReference type="NCBI Taxonomy" id="3030830"/>
    <lineage>
        <taxon>Bacteria</taxon>
        <taxon>Bacillati</taxon>
        <taxon>Actinomycetota</taxon>
        <taxon>Actinomycetes</taxon>
        <taxon>Micrococcales</taxon>
        <taxon>Sanguibacteraceae</taxon>
        <taxon>Sanguibacter</taxon>
    </lineage>
</organism>
<evidence type="ECO:0000256" key="1">
    <source>
        <dbReference type="SAM" id="MobiDB-lite"/>
    </source>
</evidence>
<dbReference type="EMBL" id="CP138359">
    <property type="protein sequence ID" value="WPF80873.1"/>
    <property type="molecule type" value="Genomic_DNA"/>
</dbReference>
<feature type="region of interest" description="Disordered" evidence="1">
    <location>
        <begin position="22"/>
        <end position="92"/>
    </location>
</feature>
<dbReference type="KEGG" id="sbil:SANBI_002113"/>
<proteinExistence type="predicted"/>
<keyword evidence="2" id="KW-0732">Signal</keyword>
<evidence type="ECO:0008006" key="5">
    <source>
        <dbReference type="Google" id="ProtNLM"/>
    </source>
</evidence>
<keyword evidence="4" id="KW-1185">Reference proteome</keyword>
<dbReference type="PROSITE" id="PS51257">
    <property type="entry name" value="PROKAR_LIPOPROTEIN"/>
    <property type="match status" value="1"/>
</dbReference>
<dbReference type="AlphaFoldDB" id="A0AAF0Z0X9"/>
<protein>
    <recommendedName>
        <fullName evidence="5">DUF732 domain-containing protein</fullName>
    </recommendedName>
</protein>
<feature type="signal peptide" evidence="2">
    <location>
        <begin position="1"/>
        <end position="21"/>
    </location>
</feature>